<gene>
    <name evidence="2" type="ORF">XD54_1300</name>
</gene>
<reference evidence="3" key="1">
    <citation type="journal article" date="2015" name="MBio">
        <title>Genome-Resolved Metagenomic Analysis Reveals Roles for Candidate Phyla and Other Microbial Community Members in Biogeochemical Transformations in Oil Reservoirs.</title>
        <authorList>
            <person name="Hu P."/>
            <person name="Tom L."/>
            <person name="Singh A."/>
            <person name="Thomas B.C."/>
            <person name="Baker B.J."/>
            <person name="Piceno Y.M."/>
            <person name="Andersen G.L."/>
            <person name="Banfield J.F."/>
        </authorList>
    </citation>
    <scope>NUCLEOTIDE SEQUENCE [LARGE SCALE GENOMIC DNA]</scope>
</reference>
<evidence type="ECO:0000313" key="3">
    <source>
        <dbReference type="Proteomes" id="UP000053911"/>
    </source>
</evidence>
<organism evidence="2 3">
    <name type="scientific">Thermococcus sibiricus</name>
    <dbReference type="NCBI Taxonomy" id="172049"/>
    <lineage>
        <taxon>Archaea</taxon>
        <taxon>Methanobacteriati</taxon>
        <taxon>Methanobacteriota</taxon>
        <taxon>Thermococci</taxon>
        <taxon>Thermococcales</taxon>
        <taxon>Thermococcaceae</taxon>
        <taxon>Thermococcus</taxon>
    </lineage>
</organism>
<name>A0A101EL96_9EURY</name>
<protein>
    <recommendedName>
        <fullName evidence="1">DUF4387 domain-containing protein</fullName>
    </recommendedName>
</protein>
<evidence type="ECO:0000313" key="2">
    <source>
        <dbReference type="EMBL" id="KUK17420.1"/>
    </source>
</evidence>
<dbReference type="InterPro" id="IPR025496">
    <property type="entry name" value="DUF4387"/>
</dbReference>
<feature type="domain" description="DUF4387" evidence="1">
    <location>
        <begin position="6"/>
        <end position="102"/>
    </location>
</feature>
<dbReference type="PATRIC" id="fig|172049.5.peg.134"/>
<proteinExistence type="predicted"/>
<comment type="caution">
    <text evidence="2">The sequence shown here is derived from an EMBL/GenBank/DDBJ whole genome shotgun (WGS) entry which is preliminary data.</text>
</comment>
<dbReference type="AlphaFoldDB" id="A0A101EL96"/>
<dbReference type="RefSeq" id="WP_015849839.1">
    <property type="nucleotide sequence ID" value="NZ_LGFD01000024.1"/>
</dbReference>
<evidence type="ECO:0000259" key="1">
    <source>
        <dbReference type="Pfam" id="PF14330"/>
    </source>
</evidence>
<dbReference type="OMA" id="IFGAQQY"/>
<accession>A0A101EL96</accession>
<sequence>MKNVPLVELAKTIRSKNAGVDHITFDIIFKDRAVYEYIKQNHLITKELIAQIYHMPPERIVLFVYFDPAKAIKFTIRRFKPSGSPGETDVMGAQQYPPLFEISLILPESLLKEKGGGNQG</sequence>
<dbReference type="GeneID" id="8096581"/>
<dbReference type="EMBL" id="LGFD01000024">
    <property type="protein sequence ID" value="KUK17420.1"/>
    <property type="molecule type" value="Genomic_DNA"/>
</dbReference>
<dbReference type="Proteomes" id="UP000053911">
    <property type="component" value="Unassembled WGS sequence"/>
</dbReference>
<dbReference type="Pfam" id="PF14330">
    <property type="entry name" value="DUF4387"/>
    <property type="match status" value="1"/>
</dbReference>